<reference evidence="1 2" key="1">
    <citation type="submission" date="2018-05" db="EMBL/GenBank/DDBJ databases">
        <title>Draft genome sequence of Scytalidium lignicola DSM 105466, a ubiquitous saprotrophic fungus.</title>
        <authorList>
            <person name="Buettner E."/>
            <person name="Gebauer A.M."/>
            <person name="Hofrichter M."/>
            <person name="Liers C."/>
            <person name="Kellner H."/>
        </authorList>
    </citation>
    <scope>NUCLEOTIDE SEQUENCE [LARGE SCALE GENOMIC DNA]</scope>
    <source>
        <strain evidence="1 2">DSM 105466</strain>
    </source>
</reference>
<organism evidence="1 2">
    <name type="scientific">Scytalidium lignicola</name>
    <name type="common">Hyphomycete</name>
    <dbReference type="NCBI Taxonomy" id="5539"/>
    <lineage>
        <taxon>Eukaryota</taxon>
        <taxon>Fungi</taxon>
        <taxon>Dikarya</taxon>
        <taxon>Ascomycota</taxon>
        <taxon>Pezizomycotina</taxon>
        <taxon>Leotiomycetes</taxon>
        <taxon>Leotiomycetes incertae sedis</taxon>
        <taxon>Scytalidium</taxon>
    </lineage>
</organism>
<protein>
    <submittedName>
        <fullName evidence="1">Uncharacterized protein</fullName>
    </submittedName>
</protein>
<feature type="non-terminal residue" evidence="1">
    <location>
        <position position="1"/>
    </location>
</feature>
<dbReference type="AlphaFoldDB" id="A0A3E2HDT4"/>
<keyword evidence="2" id="KW-1185">Reference proteome</keyword>
<comment type="caution">
    <text evidence="1">The sequence shown here is derived from an EMBL/GenBank/DDBJ whole genome shotgun (WGS) entry which is preliminary data.</text>
</comment>
<dbReference type="OrthoDB" id="10446786at2759"/>
<accession>A0A3E2HDT4</accession>
<dbReference type="EMBL" id="NCSJ02000079">
    <property type="protein sequence ID" value="RFU31261.1"/>
    <property type="molecule type" value="Genomic_DNA"/>
</dbReference>
<evidence type="ECO:0000313" key="1">
    <source>
        <dbReference type="EMBL" id="RFU31261.1"/>
    </source>
</evidence>
<proteinExistence type="predicted"/>
<sequence length="370" mass="42239">MQPGKPTIVYTEISDIMLAHKINSLDLATTDTTIPYTIWRPGQSSAAEFLYVVGRKPFACLDDENQPRIEAAEVVRNSMFTAAAPALRKYAVIPYYSPEPSKITLAGLPAEIKKKIYELCIDPRTIVAKVVMTKRISLSKISIKCPTALFKLSNSLKFEFYGAQRPTLAKVSKYEEFFLKEMIYKPLFKIHDSDKVHYFHPRFDRLQLDFSVYDIHINNSPNLSGDLQMKRDLSCIRCISMEAILFLQNRGWILENIELLSSLDVIELRNVDYTDEVCYPICSIFRFLYEIPTPGTAGFFPDILMPAPFGFQALMTVSNKDECLIVDDPTACEKDAKLLNNLLDILSEICLLKHFPRTVLLESKLYPSCW</sequence>
<evidence type="ECO:0000313" key="2">
    <source>
        <dbReference type="Proteomes" id="UP000258309"/>
    </source>
</evidence>
<feature type="non-terminal residue" evidence="1">
    <location>
        <position position="370"/>
    </location>
</feature>
<name>A0A3E2HDT4_SCYLI</name>
<gene>
    <name evidence="1" type="ORF">B7463_g5054</name>
</gene>
<dbReference type="Proteomes" id="UP000258309">
    <property type="component" value="Unassembled WGS sequence"/>
</dbReference>